<dbReference type="InParanoid" id="T1EE32"/>
<dbReference type="PANTHER" id="PTHR43691:SF11">
    <property type="entry name" value="FI09636P-RELATED"/>
    <property type="match status" value="1"/>
</dbReference>
<dbReference type="RefSeq" id="XP_009019623.1">
    <property type="nucleotide sequence ID" value="XM_009021375.1"/>
</dbReference>
<dbReference type="Gene3D" id="3.40.50.1580">
    <property type="entry name" value="Nucleoside phosphorylase domain"/>
    <property type="match status" value="1"/>
</dbReference>
<reference evidence="6" key="1">
    <citation type="submission" date="2012-12" db="EMBL/GenBank/DDBJ databases">
        <authorList>
            <person name="Hellsten U."/>
            <person name="Grimwood J."/>
            <person name="Chapman J.A."/>
            <person name="Shapiro H."/>
            <person name="Aerts A."/>
            <person name="Otillar R.P."/>
            <person name="Terry A.Y."/>
            <person name="Boore J.L."/>
            <person name="Simakov O."/>
            <person name="Marletaz F."/>
            <person name="Cho S.-J."/>
            <person name="Edsinger-Gonzales E."/>
            <person name="Havlak P."/>
            <person name="Kuo D.-H."/>
            <person name="Larsson T."/>
            <person name="Lv J."/>
            <person name="Arendt D."/>
            <person name="Savage R."/>
            <person name="Osoegawa K."/>
            <person name="de Jong P."/>
            <person name="Lindberg D.R."/>
            <person name="Seaver E.C."/>
            <person name="Weisblat D.A."/>
            <person name="Putnam N.H."/>
            <person name="Grigoriev I.V."/>
            <person name="Rokhsar D.S."/>
        </authorList>
    </citation>
    <scope>NUCLEOTIDE SEQUENCE</scope>
</reference>
<dbReference type="InterPro" id="IPR010059">
    <property type="entry name" value="Uridine_phosphorylase_euk"/>
</dbReference>
<dbReference type="eggNOG" id="KOG3728">
    <property type="taxonomic scope" value="Eukaryota"/>
</dbReference>
<reference evidence="4 6" key="2">
    <citation type="journal article" date="2013" name="Nature">
        <title>Insights into bilaterian evolution from three spiralian genomes.</title>
        <authorList>
            <person name="Simakov O."/>
            <person name="Marletaz F."/>
            <person name="Cho S.J."/>
            <person name="Edsinger-Gonzales E."/>
            <person name="Havlak P."/>
            <person name="Hellsten U."/>
            <person name="Kuo D.H."/>
            <person name="Larsson T."/>
            <person name="Lv J."/>
            <person name="Arendt D."/>
            <person name="Savage R."/>
            <person name="Osoegawa K."/>
            <person name="de Jong P."/>
            <person name="Grimwood J."/>
            <person name="Chapman J.A."/>
            <person name="Shapiro H."/>
            <person name="Aerts A."/>
            <person name="Otillar R.P."/>
            <person name="Terry A.Y."/>
            <person name="Boore J.L."/>
            <person name="Grigoriev I.V."/>
            <person name="Lindberg D.R."/>
            <person name="Seaver E.C."/>
            <person name="Weisblat D.A."/>
            <person name="Putnam N.H."/>
            <person name="Rokhsar D.S."/>
        </authorList>
    </citation>
    <scope>NUCLEOTIDE SEQUENCE</scope>
</reference>
<dbReference type="InterPro" id="IPR000845">
    <property type="entry name" value="Nucleoside_phosphorylase_d"/>
</dbReference>
<evidence type="ECO:0000259" key="3">
    <source>
        <dbReference type="Pfam" id="PF01048"/>
    </source>
</evidence>
<dbReference type="EMBL" id="AMQM01000823">
    <property type="status" value="NOT_ANNOTATED_CDS"/>
    <property type="molecule type" value="Genomic_DNA"/>
</dbReference>
<feature type="binding site" evidence="2">
    <location>
        <position position="86"/>
    </location>
    <ligand>
        <name>phosphate</name>
        <dbReference type="ChEBI" id="CHEBI:43474"/>
    </ligand>
</feature>
<dbReference type="EnsemblMetazoa" id="HelroT106532">
    <property type="protein sequence ID" value="HelroP106532"/>
    <property type="gene ID" value="HelroG106532"/>
</dbReference>
<sequence>MGDYDEEKRVKAPNKNLSSLDVDIFHHLGINSKCKHFNNIFSDIKFVCMGGSHKRMGYLAQYVADELKIDIPAGCALTNISHQTDRYVMFKAGPVLCVNHGIGVNSTMVVLHEVIKALHYSQASDVHVFRVGTSGGLGLEPGTVVLTSEALDGCLRNFLEVPILGEMVKKPSKLDGQLNNKLLQCALKDDDFQIILGKTICAWDFYEGQGRLDGAVCEYDEEKKMNFLKKAYDFGVRNLEMEALAFGYLCSQANISSAVVCCTYLDRFKGDQVTASHETLAKWQDRPIRVVVRYMKQYLNIRV</sequence>
<dbReference type="OMA" id="HPNICAG"/>
<dbReference type="InterPro" id="IPR035994">
    <property type="entry name" value="Nucleoside_phosphorylase_sf"/>
</dbReference>
<dbReference type="FunCoup" id="T1EE32">
    <property type="interactions" value="153"/>
</dbReference>
<dbReference type="GO" id="GO:0004850">
    <property type="term" value="F:uridine phosphorylase activity"/>
    <property type="evidence" value="ECO:0000318"/>
    <property type="project" value="GO_Central"/>
</dbReference>
<gene>
    <name evidence="5" type="primary">20194834</name>
    <name evidence="4" type="ORF">HELRODRAFT_106532</name>
</gene>
<dbReference type="AlphaFoldDB" id="T1EE32"/>
<dbReference type="HOGENOM" id="CLU_054104_0_0_1"/>
<dbReference type="GeneID" id="20194834"/>
<dbReference type="Proteomes" id="UP000015101">
    <property type="component" value="Unassembled WGS sequence"/>
</dbReference>
<dbReference type="GO" id="GO:0009166">
    <property type="term" value="P:nucleotide catabolic process"/>
    <property type="evidence" value="ECO:0007669"/>
    <property type="project" value="InterPro"/>
</dbReference>
<dbReference type="CTD" id="20194834"/>
<organism evidence="5 6">
    <name type="scientific">Helobdella robusta</name>
    <name type="common">Californian leech</name>
    <dbReference type="NCBI Taxonomy" id="6412"/>
    <lineage>
        <taxon>Eukaryota</taxon>
        <taxon>Metazoa</taxon>
        <taxon>Spiralia</taxon>
        <taxon>Lophotrochozoa</taxon>
        <taxon>Annelida</taxon>
        <taxon>Clitellata</taxon>
        <taxon>Hirudinea</taxon>
        <taxon>Rhynchobdellida</taxon>
        <taxon>Glossiphoniidae</taxon>
        <taxon>Helobdella</taxon>
    </lineage>
</organism>
<dbReference type="GO" id="GO:0006218">
    <property type="term" value="P:uridine catabolic process"/>
    <property type="evidence" value="ECO:0000318"/>
    <property type="project" value="GO_Central"/>
</dbReference>
<evidence type="ECO:0000256" key="2">
    <source>
        <dbReference type="PIRSR" id="PIRSR610059-50"/>
    </source>
</evidence>
<dbReference type="CDD" id="cd17763">
    <property type="entry name" value="UP_hUPP-like"/>
    <property type="match status" value="1"/>
</dbReference>
<dbReference type="SUPFAM" id="SSF53167">
    <property type="entry name" value="Purine and uridine phosphorylases"/>
    <property type="match status" value="1"/>
</dbReference>
<feature type="binding site" evidence="2">
    <location>
        <position position="209"/>
    </location>
    <ligand>
        <name>substrate</name>
    </ligand>
</feature>
<evidence type="ECO:0000256" key="1">
    <source>
        <dbReference type="ARBA" id="ARBA00010456"/>
    </source>
</evidence>
<feature type="binding site" evidence="2">
    <location>
        <position position="211"/>
    </location>
    <ligand>
        <name>substrate</name>
    </ligand>
</feature>
<evidence type="ECO:0000313" key="6">
    <source>
        <dbReference type="Proteomes" id="UP000015101"/>
    </source>
</evidence>
<reference evidence="5" key="3">
    <citation type="submission" date="2015-06" db="UniProtKB">
        <authorList>
            <consortium name="EnsemblMetazoa"/>
        </authorList>
    </citation>
    <scope>IDENTIFICATION</scope>
</reference>
<feature type="binding site" evidence="2">
    <location>
        <begin position="130"/>
        <end position="133"/>
    </location>
    <ligand>
        <name>phosphate</name>
        <dbReference type="ChEBI" id="CHEBI:43474"/>
    </ligand>
</feature>
<dbReference type="OrthoDB" id="204058at2759"/>
<dbReference type="STRING" id="6412.T1EE32"/>
<protein>
    <recommendedName>
        <fullName evidence="3">Nucleoside phosphorylase domain-containing protein</fullName>
    </recommendedName>
</protein>
<dbReference type="GO" id="GO:0005829">
    <property type="term" value="C:cytosol"/>
    <property type="evidence" value="ECO:0000318"/>
    <property type="project" value="GO_Central"/>
</dbReference>
<keyword evidence="6" id="KW-1185">Reference proteome</keyword>
<name>T1EE32_HELRO</name>
<dbReference type="Pfam" id="PF01048">
    <property type="entry name" value="PNP_UDP_1"/>
    <property type="match status" value="1"/>
</dbReference>
<proteinExistence type="inferred from homology"/>
<comment type="similarity">
    <text evidence="1">Belongs to the PNP/UDP phosphorylase family.</text>
</comment>
<feature type="domain" description="Nucleoside phosphorylase" evidence="3">
    <location>
        <begin position="45"/>
        <end position="294"/>
    </location>
</feature>
<dbReference type="EMBL" id="KB096742">
    <property type="protein sequence ID" value="ESO02215.1"/>
    <property type="molecule type" value="Genomic_DNA"/>
</dbReference>
<dbReference type="KEGG" id="hro:HELRODRAFT_106532"/>
<dbReference type="PANTHER" id="PTHR43691">
    <property type="entry name" value="URIDINE PHOSPHORYLASE"/>
    <property type="match status" value="1"/>
</dbReference>
<accession>T1EE32</accession>
<evidence type="ECO:0000313" key="5">
    <source>
        <dbReference type="EnsemblMetazoa" id="HelroP106532"/>
    </source>
</evidence>
<evidence type="ECO:0000313" key="4">
    <source>
        <dbReference type="EMBL" id="ESO02215.1"/>
    </source>
</evidence>
<dbReference type="NCBIfam" id="TIGR01719">
    <property type="entry name" value="euk_UDPppase"/>
    <property type="match status" value="1"/>
</dbReference>